<evidence type="ECO:0008006" key="4">
    <source>
        <dbReference type="Google" id="ProtNLM"/>
    </source>
</evidence>
<dbReference type="AlphaFoldDB" id="A0A0U4CTK0"/>
<dbReference type="STRING" id="1411621.AUC43_17700"/>
<organism evidence="2 3">
    <name type="scientific">Hymenobacter sedentarius</name>
    <dbReference type="NCBI Taxonomy" id="1411621"/>
    <lineage>
        <taxon>Bacteria</taxon>
        <taxon>Pseudomonadati</taxon>
        <taxon>Bacteroidota</taxon>
        <taxon>Cytophagia</taxon>
        <taxon>Cytophagales</taxon>
        <taxon>Hymenobacteraceae</taxon>
        <taxon>Hymenobacter</taxon>
    </lineage>
</organism>
<feature type="region of interest" description="Disordered" evidence="1">
    <location>
        <begin position="61"/>
        <end position="102"/>
    </location>
</feature>
<dbReference type="KEGG" id="hyg:AUC43_17700"/>
<sequence>MNTSKNNSRNTSRKAADRLSANKLSVSALLAFGAASAAGILAGVLWAPSPGQQTRSKLANRLRTMTQPLMGPGRSQQGRPAGASRGGDLSMQPDHLLEKPKA</sequence>
<dbReference type="RefSeq" id="WP_068196761.1">
    <property type="nucleotide sequence ID" value="NZ_CP013909.1"/>
</dbReference>
<proteinExistence type="predicted"/>
<evidence type="ECO:0000256" key="1">
    <source>
        <dbReference type="SAM" id="MobiDB-lite"/>
    </source>
</evidence>
<keyword evidence="3" id="KW-1185">Reference proteome</keyword>
<reference evidence="2 3" key="1">
    <citation type="submission" date="2015-12" db="EMBL/GenBank/DDBJ databases">
        <authorList>
            <person name="Shamseldin A."/>
            <person name="Moawad H."/>
            <person name="Abd El-Rahim W.M."/>
            <person name="Sadowsky M.J."/>
        </authorList>
    </citation>
    <scope>NUCLEOTIDE SEQUENCE [LARGE SCALE GENOMIC DNA]</scope>
    <source>
        <strain evidence="2 3">DG5B</strain>
    </source>
</reference>
<accession>A0A0U4CTK0</accession>
<dbReference type="Proteomes" id="UP000059542">
    <property type="component" value="Chromosome"/>
</dbReference>
<gene>
    <name evidence="2" type="ORF">AUC43_17700</name>
</gene>
<protein>
    <recommendedName>
        <fullName evidence="4">YtxH domain-containing protein</fullName>
    </recommendedName>
</protein>
<evidence type="ECO:0000313" key="2">
    <source>
        <dbReference type="EMBL" id="ALW86750.1"/>
    </source>
</evidence>
<dbReference type="EMBL" id="CP013909">
    <property type="protein sequence ID" value="ALW86750.1"/>
    <property type="molecule type" value="Genomic_DNA"/>
</dbReference>
<evidence type="ECO:0000313" key="3">
    <source>
        <dbReference type="Proteomes" id="UP000059542"/>
    </source>
</evidence>
<name>A0A0U4CTK0_9BACT</name>